<keyword evidence="5" id="KW-1185">Reference proteome</keyword>
<dbReference type="Pfam" id="PF03061">
    <property type="entry name" value="4HBT"/>
    <property type="match status" value="1"/>
</dbReference>
<comment type="similarity">
    <text evidence="1">Belongs to the thioesterase PaaI family.</text>
</comment>
<evidence type="ECO:0000256" key="2">
    <source>
        <dbReference type="ARBA" id="ARBA00022801"/>
    </source>
</evidence>
<dbReference type="EMBL" id="VORB01000006">
    <property type="protein sequence ID" value="TXC78531.1"/>
    <property type="molecule type" value="Genomic_DNA"/>
</dbReference>
<dbReference type="PANTHER" id="PTHR21660:SF1">
    <property type="entry name" value="ACYL-COENZYME A THIOESTERASE 13"/>
    <property type="match status" value="1"/>
</dbReference>
<dbReference type="InterPro" id="IPR006683">
    <property type="entry name" value="Thioestr_dom"/>
</dbReference>
<protein>
    <submittedName>
        <fullName evidence="4">PaaI family thioesterase</fullName>
    </submittedName>
</protein>
<dbReference type="CDD" id="cd03443">
    <property type="entry name" value="PaaI_thioesterase"/>
    <property type="match status" value="1"/>
</dbReference>
<dbReference type="Proteomes" id="UP000321168">
    <property type="component" value="Unassembled WGS sequence"/>
</dbReference>
<dbReference type="InterPro" id="IPR029069">
    <property type="entry name" value="HotDog_dom_sf"/>
</dbReference>
<gene>
    <name evidence="4" type="ORF">FRX97_07370</name>
</gene>
<dbReference type="SUPFAM" id="SSF54637">
    <property type="entry name" value="Thioesterase/thiol ester dehydrase-isomerase"/>
    <property type="match status" value="1"/>
</dbReference>
<sequence>MELPKILKIYNQVNQFGITNGMHYEVKRPGVIHYYWKVQSDHLSSPGVAHGGAVAGFMDAILGVSALSVSAERNELVATVEFKIQYIRPIFLNDELEGIGEVEYRGNRIILASAVIHNQKGEKVAMGTGTFNAYPASKSAVSEYMD</sequence>
<dbReference type="InterPro" id="IPR003736">
    <property type="entry name" value="PAAI_dom"/>
</dbReference>
<feature type="domain" description="Thioesterase" evidence="3">
    <location>
        <begin position="47"/>
        <end position="124"/>
    </location>
</feature>
<accession>A0A5C6V1I9</accession>
<organism evidence="4 5">
    <name type="scientific">Luteibaculum oceani</name>
    <dbReference type="NCBI Taxonomy" id="1294296"/>
    <lineage>
        <taxon>Bacteria</taxon>
        <taxon>Pseudomonadati</taxon>
        <taxon>Bacteroidota</taxon>
        <taxon>Flavobacteriia</taxon>
        <taxon>Flavobacteriales</taxon>
        <taxon>Luteibaculaceae</taxon>
        <taxon>Luteibaculum</taxon>
    </lineage>
</organism>
<keyword evidence="2" id="KW-0378">Hydrolase</keyword>
<evidence type="ECO:0000313" key="5">
    <source>
        <dbReference type="Proteomes" id="UP000321168"/>
    </source>
</evidence>
<dbReference type="InterPro" id="IPR039298">
    <property type="entry name" value="ACOT13"/>
</dbReference>
<dbReference type="PANTHER" id="PTHR21660">
    <property type="entry name" value="THIOESTERASE SUPERFAMILY MEMBER-RELATED"/>
    <property type="match status" value="1"/>
</dbReference>
<dbReference type="NCBIfam" id="TIGR00369">
    <property type="entry name" value="unchar_dom_1"/>
    <property type="match status" value="1"/>
</dbReference>
<dbReference type="GO" id="GO:0047617">
    <property type="term" value="F:fatty acyl-CoA hydrolase activity"/>
    <property type="evidence" value="ECO:0007669"/>
    <property type="project" value="InterPro"/>
</dbReference>
<comment type="caution">
    <text evidence="4">The sequence shown here is derived from an EMBL/GenBank/DDBJ whole genome shotgun (WGS) entry which is preliminary data.</text>
</comment>
<reference evidence="4 5" key="1">
    <citation type="submission" date="2019-08" db="EMBL/GenBank/DDBJ databases">
        <title>Genome of Luteibaculum oceani JCM 18817.</title>
        <authorList>
            <person name="Bowman J.P."/>
        </authorList>
    </citation>
    <scope>NUCLEOTIDE SEQUENCE [LARGE SCALE GENOMIC DNA]</scope>
    <source>
        <strain evidence="4 5">JCM 18817</strain>
    </source>
</reference>
<name>A0A5C6V1I9_9FLAO</name>
<evidence type="ECO:0000256" key="1">
    <source>
        <dbReference type="ARBA" id="ARBA00008324"/>
    </source>
</evidence>
<dbReference type="RefSeq" id="WP_147014558.1">
    <property type="nucleotide sequence ID" value="NZ_VORB01000006.1"/>
</dbReference>
<evidence type="ECO:0000259" key="3">
    <source>
        <dbReference type="Pfam" id="PF03061"/>
    </source>
</evidence>
<proteinExistence type="inferred from homology"/>
<evidence type="ECO:0000313" key="4">
    <source>
        <dbReference type="EMBL" id="TXC78531.1"/>
    </source>
</evidence>
<dbReference type="AlphaFoldDB" id="A0A5C6V1I9"/>
<dbReference type="OrthoDB" id="9813282at2"/>
<dbReference type="Gene3D" id="3.10.129.10">
    <property type="entry name" value="Hotdog Thioesterase"/>
    <property type="match status" value="1"/>
</dbReference>